<keyword evidence="2" id="KW-0472">Membrane</keyword>
<feature type="transmembrane region" description="Helical" evidence="2">
    <location>
        <begin position="81"/>
        <end position="103"/>
    </location>
</feature>
<dbReference type="Pfam" id="PF04854">
    <property type="entry name" value="DUF624"/>
    <property type="match status" value="1"/>
</dbReference>
<evidence type="ECO:0000313" key="3">
    <source>
        <dbReference type="EMBL" id="QAY61992.1"/>
    </source>
</evidence>
<sequence length="259" mass="28071">MHELTSTSLDTVSTDEPQGAAPTPFDPPARPAHRTPGDFGEGVLGRATKSIYWYIVLTALLVLTSLPTIALTFLLDASAANVPFFALAAVPLGPALSAGLYTVRARYTDEDLAPARAFWRGYRLNWADVLRLWVPALVVLGITGFTLANGEVAGIGAAYRIVLVLISVVVAAWAMHALAIATFFSFRTRDVARLAVYYLGATKRTTFGVLALLLIAVTGLMFLGEWSLALIGVWVWFWYQNAKPAFSDIYDRFTAAPDA</sequence>
<feature type="transmembrane region" description="Helical" evidence="2">
    <location>
        <begin position="124"/>
        <end position="145"/>
    </location>
</feature>
<feature type="compositionally biased region" description="Low complexity" evidence="1">
    <location>
        <begin position="1"/>
        <end position="15"/>
    </location>
</feature>
<keyword evidence="2" id="KW-1133">Transmembrane helix</keyword>
<feature type="transmembrane region" description="Helical" evidence="2">
    <location>
        <begin position="207"/>
        <end position="237"/>
    </location>
</feature>
<evidence type="ECO:0000256" key="1">
    <source>
        <dbReference type="SAM" id="MobiDB-lite"/>
    </source>
</evidence>
<organism evidence="3 4">
    <name type="scientific">Xylanimonas allomyrinae</name>
    <dbReference type="NCBI Taxonomy" id="2509459"/>
    <lineage>
        <taxon>Bacteria</taxon>
        <taxon>Bacillati</taxon>
        <taxon>Actinomycetota</taxon>
        <taxon>Actinomycetes</taxon>
        <taxon>Micrococcales</taxon>
        <taxon>Promicromonosporaceae</taxon>
        <taxon>Xylanimonas</taxon>
    </lineage>
</organism>
<feature type="region of interest" description="Disordered" evidence="1">
    <location>
        <begin position="1"/>
        <end position="37"/>
    </location>
</feature>
<dbReference type="InterPro" id="IPR006938">
    <property type="entry name" value="DUF624"/>
</dbReference>
<dbReference type="KEGG" id="xyl:ET495_00285"/>
<keyword evidence="4" id="KW-1185">Reference proteome</keyword>
<evidence type="ECO:0000256" key="2">
    <source>
        <dbReference type="SAM" id="Phobius"/>
    </source>
</evidence>
<keyword evidence="2" id="KW-0812">Transmembrane</keyword>
<feature type="transmembrane region" description="Helical" evidence="2">
    <location>
        <begin position="157"/>
        <end position="186"/>
    </location>
</feature>
<dbReference type="Proteomes" id="UP000291758">
    <property type="component" value="Chromosome"/>
</dbReference>
<reference evidence="3 4" key="1">
    <citation type="submission" date="2019-01" db="EMBL/GenBank/DDBJ databases">
        <title>Genome sequencing of strain 2JSPR-7.</title>
        <authorList>
            <person name="Heo J."/>
            <person name="Kim S.-J."/>
            <person name="Kim J.-S."/>
            <person name="Hong S.-B."/>
            <person name="Kwon S.-W."/>
        </authorList>
    </citation>
    <scope>NUCLEOTIDE SEQUENCE [LARGE SCALE GENOMIC DNA]</scope>
    <source>
        <strain evidence="3 4">2JSPR-7</strain>
    </source>
</reference>
<accession>A0A4P6EHN3</accession>
<gene>
    <name evidence="3" type="ORF">ET495_00285</name>
</gene>
<dbReference type="OrthoDB" id="4211860at2"/>
<feature type="transmembrane region" description="Helical" evidence="2">
    <location>
        <begin position="51"/>
        <end position="75"/>
    </location>
</feature>
<proteinExistence type="predicted"/>
<dbReference type="AlphaFoldDB" id="A0A4P6EHN3"/>
<name>A0A4P6EHN3_9MICO</name>
<protein>
    <submittedName>
        <fullName evidence="3">DUF624 domain-containing protein</fullName>
    </submittedName>
</protein>
<dbReference type="EMBL" id="CP035495">
    <property type="protein sequence ID" value="QAY61992.1"/>
    <property type="molecule type" value="Genomic_DNA"/>
</dbReference>
<evidence type="ECO:0000313" key="4">
    <source>
        <dbReference type="Proteomes" id="UP000291758"/>
    </source>
</evidence>